<evidence type="ECO:0000256" key="9">
    <source>
        <dbReference type="PROSITE-ProRule" id="PRU00042"/>
    </source>
</evidence>
<keyword evidence="5 9" id="KW-0863">Zinc-finger</keyword>
<dbReference type="SUPFAM" id="SSF57667">
    <property type="entry name" value="beta-beta-alpha zinc fingers"/>
    <property type="match status" value="1"/>
</dbReference>
<dbReference type="EMBL" id="JAEUBD010001266">
    <property type="protein sequence ID" value="KAH3662656.1"/>
    <property type="molecule type" value="Genomic_DNA"/>
</dbReference>
<sequence>MDPSVSLPYNEFNEVLTFGQFVPQHINATQPAHHEFILSGPTSTNAPQFRVNYQQGPRNTPSCFDLGQLESFHYGQNQTQGNYAFIPTESHHYPPLPTPPQSISNETPSFEKSTLLPTVDAFYTPSPHQVPVAGHPQLHTSVDVGIDGLLDHRAIPRIQSFSLATHSHQEALKKVRRRNTFPERSAISKEREELKLSRKNRCCVICKKVFNRPSGLKIHMYSHTGEKPFRCQWENCGKPFSVRSNLIRHHKIHLRKQEQRDKNYRQGTTDGVTRPEDDTSQYTSSIVE</sequence>
<keyword evidence="13" id="KW-1185">Reference proteome</keyword>
<dbReference type="GO" id="GO:0005634">
    <property type="term" value="C:nucleus"/>
    <property type="evidence" value="ECO:0007669"/>
    <property type="project" value="UniProtKB-SubCell"/>
</dbReference>
<dbReference type="Proteomes" id="UP000788993">
    <property type="component" value="Unassembled WGS sequence"/>
</dbReference>
<dbReference type="InterPro" id="IPR013087">
    <property type="entry name" value="Znf_C2H2_type"/>
</dbReference>
<dbReference type="GO" id="GO:0005667">
    <property type="term" value="C:transcription regulator complex"/>
    <property type="evidence" value="ECO:0007669"/>
    <property type="project" value="TreeGrafter"/>
</dbReference>
<dbReference type="GO" id="GO:0000981">
    <property type="term" value="F:DNA-binding transcription factor activity, RNA polymerase II-specific"/>
    <property type="evidence" value="ECO:0007669"/>
    <property type="project" value="TreeGrafter"/>
</dbReference>
<dbReference type="InterPro" id="IPR036236">
    <property type="entry name" value="Znf_C2H2_sf"/>
</dbReference>
<evidence type="ECO:0000259" key="11">
    <source>
        <dbReference type="PROSITE" id="PS50157"/>
    </source>
</evidence>
<feature type="domain" description="C2H2-type" evidence="11">
    <location>
        <begin position="200"/>
        <end position="228"/>
    </location>
</feature>
<feature type="compositionally biased region" description="Basic and acidic residues" evidence="10">
    <location>
        <begin position="255"/>
        <end position="264"/>
    </location>
</feature>
<gene>
    <name evidence="12" type="ORF">OGATHE_004231</name>
</gene>
<dbReference type="GO" id="GO:0008270">
    <property type="term" value="F:zinc ion binding"/>
    <property type="evidence" value="ECO:0007669"/>
    <property type="project" value="UniProtKB-KW"/>
</dbReference>
<evidence type="ECO:0000313" key="12">
    <source>
        <dbReference type="EMBL" id="KAH3662656.1"/>
    </source>
</evidence>
<proteinExistence type="inferred from homology"/>
<reference evidence="12" key="1">
    <citation type="journal article" date="2021" name="Open Biol.">
        <title>Shared evolutionary footprints suggest mitochondrial oxidative damage underlies multiple complex I losses in fungi.</title>
        <authorList>
            <person name="Schikora-Tamarit M.A."/>
            <person name="Marcet-Houben M."/>
            <person name="Nosek J."/>
            <person name="Gabaldon T."/>
        </authorList>
    </citation>
    <scope>NUCLEOTIDE SEQUENCE</scope>
    <source>
        <strain evidence="12">NCAIM Y.01608</strain>
    </source>
</reference>
<evidence type="ECO:0000256" key="7">
    <source>
        <dbReference type="ARBA" id="ARBA00023125"/>
    </source>
</evidence>
<dbReference type="GO" id="GO:0000978">
    <property type="term" value="F:RNA polymerase II cis-regulatory region sequence-specific DNA binding"/>
    <property type="evidence" value="ECO:0007669"/>
    <property type="project" value="TreeGrafter"/>
</dbReference>
<evidence type="ECO:0000256" key="8">
    <source>
        <dbReference type="ARBA" id="ARBA00023242"/>
    </source>
</evidence>
<evidence type="ECO:0000256" key="10">
    <source>
        <dbReference type="SAM" id="MobiDB-lite"/>
    </source>
</evidence>
<comment type="similarity">
    <text evidence="2">Belongs to the krueppel C2H2-type zinc-finger protein family.</text>
</comment>
<feature type="domain" description="C2H2-type" evidence="11">
    <location>
        <begin position="229"/>
        <end position="258"/>
    </location>
</feature>
<dbReference type="AlphaFoldDB" id="A0A9P8T1L0"/>
<name>A0A9P8T1L0_9ASCO</name>
<evidence type="ECO:0000256" key="5">
    <source>
        <dbReference type="ARBA" id="ARBA00022771"/>
    </source>
</evidence>
<dbReference type="SMART" id="SM00355">
    <property type="entry name" value="ZnF_C2H2"/>
    <property type="match status" value="2"/>
</dbReference>
<evidence type="ECO:0000256" key="1">
    <source>
        <dbReference type="ARBA" id="ARBA00004123"/>
    </source>
</evidence>
<dbReference type="PROSITE" id="PS50157">
    <property type="entry name" value="ZINC_FINGER_C2H2_2"/>
    <property type="match status" value="2"/>
</dbReference>
<evidence type="ECO:0000313" key="13">
    <source>
        <dbReference type="Proteomes" id="UP000788993"/>
    </source>
</evidence>
<dbReference type="PROSITE" id="PS00028">
    <property type="entry name" value="ZINC_FINGER_C2H2_1"/>
    <property type="match status" value="2"/>
</dbReference>
<comment type="caution">
    <text evidence="12">The sequence shown here is derived from an EMBL/GenBank/DDBJ whole genome shotgun (WGS) entry which is preliminary data.</text>
</comment>
<evidence type="ECO:0000256" key="4">
    <source>
        <dbReference type="ARBA" id="ARBA00022737"/>
    </source>
</evidence>
<dbReference type="PANTHER" id="PTHR14003:SF20">
    <property type="entry name" value="FINGER DOMAIN PROTEIN, PUTATIVE (AFU_ORTHOLOGUE AFUA_4G10380)-RELATED"/>
    <property type="match status" value="1"/>
</dbReference>
<keyword evidence="7" id="KW-0238">DNA-binding</keyword>
<feature type="region of interest" description="Disordered" evidence="10">
    <location>
        <begin position="253"/>
        <end position="288"/>
    </location>
</feature>
<evidence type="ECO:0000256" key="3">
    <source>
        <dbReference type="ARBA" id="ARBA00022723"/>
    </source>
</evidence>
<comment type="subcellular location">
    <subcellularLocation>
        <location evidence="1">Nucleus</location>
    </subcellularLocation>
</comment>
<keyword evidence="6" id="KW-0862">Zinc</keyword>
<keyword evidence="4" id="KW-0677">Repeat</keyword>
<accession>A0A9P8T1L0</accession>
<dbReference type="FunFam" id="3.30.160.60:FF:001174">
    <property type="entry name" value="zinc finger protein 527 isoform X1"/>
    <property type="match status" value="1"/>
</dbReference>
<keyword evidence="3" id="KW-0479">Metal-binding</keyword>
<organism evidence="12 13">
    <name type="scientific">Ogataea polymorpha</name>
    <dbReference type="NCBI Taxonomy" id="460523"/>
    <lineage>
        <taxon>Eukaryota</taxon>
        <taxon>Fungi</taxon>
        <taxon>Dikarya</taxon>
        <taxon>Ascomycota</taxon>
        <taxon>Saccharomycotina</taxon>
        <taxon>Pichiomycetes</taxon>
        <taxon>Pichiales</taxon>
        <taxon>Pichiaceae</taxon>
        <taxon>Ogataea</taxon>
    </lineage>
</organism>
<evidence type="ECO:0000256" key="2">
    <source>
        <dbReference type="ARBA" id="ARBA00006991"/>
    </source>
</evidence>
<keyword evidence="8" id="KW-0539">Nucleus</keyword>
<reference evidence="12" key="2">
    <citation type="submission" date="2021-01" db="EMBL/GenBank/DDBJ databases">
        <authorList>
            <person name="Schikora-Tamarit M.A."/>
        </authorList>
    </citation>
    <scope>NUCLEOTIDE SEQUENCE</scope>
    <source>
        <strain evidence="12">NCAIM Y.01608</strain>
    </source>
</reference>
<protein>
    <recommendedName>
        <fullName evidence="11">C2H2-type domain-containing protein</fullName>
    </recommendedName>
</protein>
<evidence type="ECO:0000256" key="6">
    <source>
        <dbReference type="ARBA" id="ARBA00022833"/>
    </source>
</evidence>
<dbReference type="PANTHER" id="PTHR14003">
    <property type="entry name" value="TRANSCRIPTIONAL REPRESSOR PROTEIN YY"/>
    <property type="match status" value="1"/>
</dbReference>
<dbReference type="GO" id="GO:0000785">
    <property type="term" value="C:chromatin"/>
    <property type="evidence" value="ECO:0007669"/>
    <property type="project" value="TreeGrafter"/>
</dbReference>
<dbReference type="Gene3D" id="3.30.160.60">
    <property type="entry name" value="Classic Zinc Finger"/>
    <property type="match status" value="2"/>
</dbReference>
<dbReference type="Pfam" id="PF00096">
    <property type="entry name" value="zf-C2H2"/>
    <property type="match status" value="2"/>
</dbReference>